<feature type="transmembrane region" description="Helical" evidence="7">
    <location>
        <begin position="279"/>
        <end position="297"/>
    </location>
</feature>
<evidence type="ECO:0000256" key="7">
    <source>
        <dbReference type="SAM" id="Phobius"/>
    </source>
</evidence>
<keyword evidence="6 7" id="KW-0472">Membrane</keyword>
<dbReference type="PANTHER" id="PTHR30106">
    <property type="entry name" value="INNER MEMBRANE PROTEIN YEIH-RELATED"/>
    <property type="match status" value="1"/>
</dbReference>
<dbReference type="Proteomes" id="UP000530564">
    <property type="component" value="Unassembled WGS sequence"/>
</dbReference>
<protein>
    <submittedName>
        <fullName evidence="8">Putative membrane protein YadS</fullName>
    </submittedName>
</protein>
<dbReference type="RefSeq" id="WP_343056257.1">
    <property type="nucleotide sequence ID" value="NZ_JACIDK010000013.1"/>
</dbReference>
<proteinExistence type="inferred from homology"/>
<evidence type="ECO:0000256" key="5">
    <source>
        <dbReference type="ARBA" id="ARBA00022989"/>
    </source>
</evidence>
<accession>A0A840A7I0</accession>
<comment type="subcellular location">
    <subcellularLocation>
        <location evidence="1">Cell membrane</location>
        <topology evidence="1">Multi-pass membrane protein</topology>
    </subcellularLocation>
</comment>
<keyword evidence="9" id="KW-1185">Reference proteome</keyword>
<gene>
    <name evidence="8" type="ORF">GGQ61_004298</name>
</gene>
<name>A0A840A7I0_9CAUL</name>
<dbReference type="GO" id="GO:0005886">
    <property type="term" value="C:plasma membrane"/>
    <property type="evidence" value="ECO:0007669"/>
    <property type="project" value="UniProtKB-SubCell"/>
</dbReference>
<keyword evidence="3" id="KW-1003">Cell membrane</keyword>
<comment type="caution">
    <text evidence="8">The sequence shown here is derived from an EMBL/GenBank/DDBJ whole genome shotgun (WGS) entry which is preliminary data.</text>
</comment>
<reference evidence="8 9" key="1">
    <citation type="submission" date="2020-08" db="EMBL/GenBank/DDBJ databases">
        <title>Genomic Encyclopedia of Type Strains, Phase IV (KMG-IV): sequencing the most valuable type-strain genomes for metagenomic binning, comparative biology and taxonomic classification.</title>
        <authorList>
            <person name="Goeker M."/>
        </authorList>
    </citation>
    <scope>NUCLEOTIDE SEQUENCE [LARGE SCALE GENOMIC DNA]</scope>
    <source>
        <strain evidence="8 9">DSM 21793</strain>
    </source>
</reference>
<dbReference type="PANTHER" id="PTHR30106:SF2">
    <property type="entry name" value="UPF0324 INNER MEMBRANE PROTEIN YEIH"/>
    <property type="match status" value="1"/>
</dbReference>
<feature type="transmembrane region" description="Helical" evidence="7">
    <location>
        <begin position="252"/>
        <end position="273"/>
    </location>
</feature>
<dbReference type="AlphaFoldDB" id="A0A840A7I0"/>
<dbReference type="Pfam" id="PF03601">
    <property type="entry name" value="Cons_hypoth698"/>
    <property type="match status" value="1"/>
</dbReference>
<feature type="transmembrane region" description="Helical" evidence="7">
    <location>
        <begin position="309"/>
        <end position="331"/>
    </location>
</feature>
<feature type="transmembrane region" description="Helical" evidence="7">
    <location>
        <begin position="96"/>
        <end position="116"/>
    </location>
</feature>
<feature type="transmembrane region" description="Helical" evidence="7">
    <location>
        <begin position="123"/>
        <end position="144"/>
    </location>
</feature>
<sequence>MTHLPLTAGHARHPLVGGLALGLIALCALMLGRATGFPAPVIAAVAGMGLGLAGWSAALGPALCWWAKPGLKIGVALLGAQIAFAELAALGLPVALASGGVVMASLGAGTGIGLLAGLPLVEALIAASAVSICGASAAMAAASALPDSDSSRRTTALVVVGVNLLSTIAMVAYPLIARHFGFSERQTGVFLGLSIHDVAQVVAAGQSVSPGAEASAALSKLSRILWLGPVIVAVGLSMGMQARARRFPLPPLFVWAFAALMAARSFGLIPAALLPALALASQLLLLGGVAAISAQVAPRDLLRIEPKLAWTLVAATGVIALLAAATSLTLVG</sequence>
<keyword evidence="5 7" id="KW-1133">Transmembrane helix</keyword>
<evidence type="ECO:0000256" key="1">
    <source>
        <dbReference type="ARBA" id="ARBA00004651"/>
    </source>
</evidence>
<feature type="transmembrane region" description="Helical" evidence="7">
    <location>
        <begin position="221"/>
        <end position="240"/>
    </location>
</feature>
<evidence type="ECO:0000313" key="8">
    <source>
        <dbReference type="EMBL" id="MBB3893550.1"/>
    </source>
</evidence>
<feature type="transmembrane region" description="Helical" evidence="7">
    <location>
        <begin position="156"/>
        <end position="176"/>
    </location>
</feature>
<feature type="transmembrane region" description="Helical" evidence="7">
    <location>
        <begin position="37"/>
        <end position="59"/>
    </location>
</feature>
<organism evidence="8 9">
    <name type="scientific">Phenylobacterium haematophilum</name>
    <dbReference type="NCBI Taxonomy" id="98513"/>
    <lineage>
        <taxon>Bacteria</taxon>
        <taxon>Pseudomonadati</taxon>
        <taxon>Pseudomonadota</taxon>
        <taxon>Alphaproteobacteria</taxon>
        <taxon>Caulobacterales</taxon>
        <taxon>Caulobacteraceae</taxon>
        <taxon>Phenylobacterium</taxon>
    </lineage>
</organism>
<evidence type="ECO:0000313" key="9">
    <source>
        <dbReference type="Proteomes" id="UP000530564"/>
    </source>
</evidence>
<keyword evidence="4 7" id="KW-0812">Transmembrane</keyword>
<feature type="transmembrane region" description="Helical" evidence="7">
    <location>
        <begin position="71"/>
        <end position="90"/>
    </location>
</feature>
<evidence type="ECO:0000256" key="6">
    <source>
        <dbReference type="ARBA" id="ARBA00023136"/>
    </source>
</evidence>
<dbReference type="EMBL" id="JACIDK010000013">
    <property type="protein sequence ID" value="MBB3893550.1"/>
    <property type="molecule type" value="Genomic_DNA"/>
</dbReference>
<evidence type="ECO:0000256" key="2">
    <source>
        <dbReference type="ARBA" id="ARBA00007977"/>
    </source>
</evidence>
<evidence type="ECO:0000256" key="4">
    <source>
        <dbReference type="ARBA" id="ARBA00022692"/>
    </source>
</evidence>
<feature type="transmembrane region" description="Helical" evidence="7">
    <location>
        <begin position="12"/>
        <end position="31"/>
    </location>
</feature>
<dbReference type="InterPro" id="IPR018383">
    <property type="entry name" value="UPF0324_pro"/>
</dbReference>
<evidence type="ECO:0000256" key="3">
    <source>
        <dbReference type="ARBA" id="ARBA00022475"/>
    </source>
</evidence>
<comment type="similarity">
    <text evidence="2">Belongs to the UPF0324 family.</text>
</comment>